<keyword evidence="5" id="KW-1185">Reference proteome</keyword>
<dbReference type="PANTHER" id="PTHR10887:SF341">
    <property type="entry name" value="NFX1-TYPE ZINC FINGER-CONTAINING PROTEIN 1"/>
    <property type="match status" value="1"/>
</dbReference>
<feature type="compositionally biased region" description="Acidic residues" evidence="1">
    <location>
        <begin position="230"/>
        <end position="245"/>
    </location>
</feature>
<dbReference type="EMBL" id="GG662443">
    <property type="protein sequence ID" value="EAS04672.2"/>
    <property type="molecule type" value="Genomic_DNA"/>
</dbReference>
<organism evidence="4 5">
    <name type="scientific">Tetrahymena thermophila (strain SB210)</name>
    <dbReference type="NCBI Taxonomy" id="312017"/>
    <lineage>
        <taxon>Eukaryota</taxon>
        <taxon>Sar</taxon>
        <taxon>Alveolata</taxon>
        <taxon>Ciliophora</taxon>
        <taxon>Intramacronucleata</taxon>
        <taxon>Oligohymenophorea</taxon>
        <taxon>Hymenostomatida</taxon>
        <taxon>Tetrahymenina</taxon>
        <taxon>Tetrahymenidae</taxon>
        <taxon>Tetrahymena</taxon>
    </lineage>
</organism>
<dbReference type="AlphaFoldDB" id="I7MME0"/>
<dbReference type="InterPro" id="IPR047187">
    <property type="entry name" value="SF1_C_Upf1"/>
</dbReference>
<dbReference type="Proteomes" id="UP000009168">
    <property type="component" value="Unassembled WGS sequence"/>
</dbReference>
<sequence>MCNQHQKIIIIKQIKIKTIKYKNQNTQINQTKMVHLTGITEMRDDELEFQSQQSANEERDRDCKEEVTEEEEQQEVSDEGAVKKISIKKQQIEFPLLEKFKKPFKKLLPVPQNYQFDNFMQYKQTMFRLEDENYFQILRMSLQHHIKEKFKDSETPQEGFYVVSNYSVERPKYESEGLIFEVVTSVKIPRYQIQRAKILNNQIVIFVSLETQRIFIGKTIVKQNVIEFVDDEDDDDDDEDDEDEDSIKNTQTSQEDEREDDDDEAIKQDQFKIIEYQQKFKIKMNTFDNLDEFLINSNDIQTKFKLVIPSDYWDSLEKSLNCQMQFKRLNNIAFPLQTLKGEKGYSSFPQYEFLKNDGDVEYFKSYLENEISKEQQLDKYQKVALRHALFNENSIIQGPPGTGKTFLASKIVNLLQRLHNHHTLKPILVISKKNLSLDKLLLKIYSQNENINILRLGEQIKKKQIQDFTLKCQSDQPVFEYPQFSKVQAYKMNEKLHDCIENIKKRKDQNRFQQEKETELPQKFKTSIKDRLIGLLKNELKISDKDYNFDDEIQDKIFSKWMKGKLSSEKLLKYLDQADIDLDGEQKEYISKSINNQQTVQEFQLSADERSIKRYLKQVTLFEQLSVQFCKFLQINRDIIEIDIIQNEMRQFESSKKVALFNSNQDYQLQLGQFMRGYDVIGMTFSGYHKYFNAIQELGAEIVLIEEASEIIESHFYPVLTPNVKHLIQIGDHYQLRPLIKSDSLKLNYNYKMSYFERLISVNKVDHVTLYQQRRMLPWFANFTRIFYGNKYIDDPNTKSLQFVKQISKNGMYMLQHSYPDKQEVDKSFINTFEAQYVKLLVQYLLKDKKIKQKQISVLVTYKTQKILIESLLRKQKQSKKVKTYTVDEFQGDENDIVILSCVRSNMESKSGFVLNDHRINVAFSRAKIGFFCLGNFNQYALKSETWQKILDLSQHQFSLGAKGVETEYRKLSEKALKHEQYMLKDQEKILRKCGLCQEKSHIINCTAQKEIDTPFSLNYNQFEELHQIEQTQFPQIKQAQEIEVDENKLIIDQLALQFTFKSSKLTKKQKKQFSK</sequence>
<evidence type="ECO:0000259" key="2">
    <source>
        <dbReference type="Pfam" id="PF13086"/>
    </source>
</evidence>
<dbReference type="eggNOG" id="KOG1807">
    <property type="taxonomic scope" value="Eukaryota"/>
</dbReference>
<proteinExistence type="predicted"/>
<dbReference type="Pfam" id="PF13086">
    <property type="entry name" value="AAA_11"/>
    <property type="match status" value="1"/>
</dbReference>
<dbReference type="InterPro" id="IPR041677">
    <property type="entry name" value="DNA2/NAM7_AAA_11"/>
</dbReference>
<dbReference type="InterPro" id="IPR027417">
    <property type="entry name" value="P-loop_NTPase"/>
</dbReference>
<evidence type="ECO:0000313" key="5">
    <source>
        <dbReference type="Proteomes" id="UP000009168"/>
    </source>
</evidence>
<dbReference type="SUPFAM" id="SSF52540">
    <property type="entry name" value="P-loop containing nucleoside triphosphate hydrolases"/>
    <property type="match status" value="1"/>
</dbReference>
<dbReference type="Pfam" id="PF13087">
    <property type="entry name" value="AAA_12"/>
    <property type="match status" value="1"/>
</dbReference>
<dbReference type="GO" id="GO:0004386">
    <property type="term" value="F:helicase activity"/>
    <property type="evidence" value="ECO:0007669"/>
    <property type="project" value="InterPro"/>
</dbReference>
<gene>
    <name evidence="4" type="ORF">TTHERM_00241930</name>
</gene>
<dbReference type="CDD" id="cd18808">
    <property type="entry name" value="SF1_C_Upf1"/>
    <property type="match status" value="1"/>
</dbReference>
<dbReference type="GeneID" id="7825319"/>
<evidence type="ECO:0000259" key="3">
    <source>
        <dbReference type="Pfam" id="PF13087"/>
    </source>
</evidence>
<dbReference type="GO" id="GO:0031380">
    <property type="term" value="C:nuclear RNA-directed RNA polymerase complex"/>
    <property type="evidence" value="ECO:0007669"/>
    <property type="project" value="TreeGrafter"/>
</dbReference>
<dbReference type="OrthoDB" id="392140at2759"/>
<dbReference type="KEGG" id="tet:TTHERM_00241930"/>
<dbReference type="InterPro" id="IPR041679">
    <property type="entry name" value="DNA2/NAM7-like_C"/>
</dbReference>
<dbReference type="Gene3D" id="3.40.50.300">
    <property type="entry name" value="P-loop containing nucleotide triphosphate hydrolases"/>
    <property type="match status" value="3"/>
</dbReference>
<reference evidence="5" key="1">
    <citation type="journal article" date="2006" name="PLoS Biol.">
        <title>Macronuclear genome sequence of the ciliate Tetrahymena thermophila, a model eukaryote.</title>
        <authorList>
            <person name="Eisen J.A."/>
            <person name="Coyne R.S."/>
            <person name="Wu M."/>
            <person name="Wu D."/>
            <person name="Thiagarajan M."/>
            <person name="Wortman J.R."/>
            <person name="Badger J.H."/>
            <person name="Ren Q."/>
            <person name="Amedeo P."/>
            <person name="Jones K.M."/>
            <person name="Tallon L.J."/>
            <person name="Delcher A.L."/>
            <person name="Salzberg S.L."/>
            <person name="Silva J.C."/>
            <person name="Haas B.J."/>
            <person name="Majoros W.H."/>
            <person name="Farzad M."/>
            <person name="Carlton J.M."/>
            <person name="Smith R.K. Jr."/>
            <person name="Garg J."/>
            <person name="Pearlman R.E."/>
            <person name="Karrer K.M."/>
            <person name="Sun L."/>
            <person name="Manning G."/>
            <person name="Elde N.C."/>
            <person name="Turkewitz A.P."/>
            <person name="Asai D.J."/>
            <person name="Wilkes D.E."/>
            <person name="Wang Y."/>
            <person name="Cai H."/>
            <person name="Collins K."/>
            <person name="Stewart B.A."/>
            <person name="Lee S.R."/>
            <person name="Wilamowska K."/>
            <person name="Weinberg Z."/>
            <person name="Ruzzo W.L."/>
            <person name="Wloga D."/>
            <person name="Gaertig J."/>
            <person name="Frankel J."/>
            <person name="Tsao C.-C."/>
            <person name="Gorovsky M.A."/>
            <person name="Keeling P.J."/>
            <person name="Waller R.F."/>
            <person name="Patron N.J."/>
            <person name="Cherry J.M."/>
            <person name="Stover N.A."/>
            <person name="Krieger C.J."/>
            <person name="del Toro C."/>
            <person name="Ryder H.F."/>
            <person name="Williamson S.C."/>
            <person name="Barbeau R.A."/>
            <person name="Hamilton E.P."/>
            <person name="Orias E."/>
        </authorList>
    </citation>
    <scope>NUCLEOTIDE SEQUENCE [LARGE SCALE GENOMIC DNA]</scope>
    <source>
        <strain evidence="5">SB210</strain>
    </source>
</reference>
<feature type="compositionally biased region" description="Acidic residues" evidence="1">
    <location>
        <begin position="254"/>
        <end position="263"/>
    </location>
</feature>
<feature type="region of interest" description="Disordered" evidence="1">
    <location>
        <begin position="230"/>
        <end position="263"/>
    </location>
</feature>
<dbReference type="PANTHER" id="PTHR10887">
    <property type="entry name" value="DNA2/NAM7 HELICASE FAMILY"/>
    <property type="match status" value="1"/>
</dbReference>
<protein>
    <submittedName>
        <fullName evidence="4">AAA domain protein</fullName>
    </submittedName>
</protein>
<name>I7MME0_TETTS</name>
<feature type="domain" description="DNA2/NAM7 helicase-like C-terminal" evidence="3">
    <location>
        <begin position="751"/>
        <end position="936"/>
    </location>
</feature>
<feature type="domain" description="DNA2/NAM7 helicase helicase" evidence="2">
    <location>
        <begin position="376"/>
        <end position="742"/>
    </location>
</feature>
<accession>I7MME0</accession>
<dbReference type="InParanoid" id="I7MME0"/>
<evidence type="ECO:0000256" key="1">
    <source>
        <dbReference type="SAM" id="MobiDB-lite"/>
    </source>
</evidence>
<evidence type="ECO:0000313" key="4">
    <source>
        <dbReference type="EMBL" id="EAS04672.2"/>
    </source>
</evidence>
<dbReference type="RefSeq" id="XP_001024917.2">
    <property type="nucleotide sequence ID" value="XM_001024917.2"/>
</dbReference>
<dbReference type="GO" id="GO:0031048">
    <property type="term" value="P:regulatory ncRNA-mediated heterochromatin formation"/>
    <property type="evidence" value="ECO:0007669"/>
    <property type="project" value="TreeGrafter"/>
</dbReference>
<dbReference type="FunCoup" id="I7MME0">
    <property type="interactions" value="27"/>
</dbReference>
<dbReference type="InterPro" id="IPR045055">
    <property type="entry name" value="DNA2/NAM7-like"/>
</dbReference>